<evidence type="ECO:0000313" key="2">
    <source>
        <dbReference type="EMBL" id="XDP46933.1"/>
    </source>
</evidence>
<protein>
    <submittedName>
        <fullName evidence="2">Uncharacterized protein</fullName>
    </submittedName>
</protein>
<feature type="transmembrane region" description="Helical" evidence="1">
    <location>
        <begin position="60"/>
        <end position="78"/>
    </location>
</feature>
<accession>A0AB39L7L1</accession>
<proteinExistence type="predicted"/>
<keyword evidence="1" id="KW-0812">Transmembrane</keyword>
<keyword evidence="1" id="KW-1133">Transmembrane helix</keyword>
<feature type="transmembrane region" description="Helical" evidence="1">
    <location>
        <begin position="131"/>
        <end position="151"/>
    </location>
</feature>
<feature type="transmembrane region" description="Helical" evidence="1">
    <location>
        <begin position="21"/>
        <end position="40"/>
    </location>
</feature>
<gene>
    <name evidence="2" type="ORF">AB5L97_08090</name>
</gene>
<dbReference type="AlphaFoldDB" id="A0AB39L7L1"/>
<reference evidence="2" key="1">
    <citation type="submission" date="2024-07" db="EMBL/GenBank/DDBJ databases">
        <authorList>
            <person name="fu j."/>
        </authorList>
    </citation>
    <scope>NUCLEOTIDE SEQUENCE</scope>
    <source>
        <strain evidence="2">P10A9</strain>
    </source>
</reference>
<feature type="transmembrane region" description="Helical" evidence="1">
    <location>
        <begin position="267"/>
        <end position="284"/>
    </location>
</feature>
<feature type="transmembrane region" description="Helical" evidence="1">
    <location>
        <begin position="243"/>
        <end position="261"/>
    </location>
</feature>
<organism evidence="2">
    <name type="scientific">Sinomonas puerhi</name>
    <dbReference type="NCBI Taxonomy" id="3238584"/>
    <lineage>
        <taxon>Bacteria</taxon>
        <taxon>Bacillati</taxon>
        <taxon>Actinomycetota</taxon>
        <taxon>Actinomycetes</taxon>
        <taxon>Micrococcales</taxon>
        <taxon>Micrococcaceae</taxon>
        <taxon>Sinomonas</taxon>
    </lineage>
</organism>
<dbReference type="KEGG" id="spue:AB5L97_08090"/>
<dbReference type="EMBL" id="CP163302">
    <property type="protein sequence ID" value="XDP46933.1"/>
    <property type="molecule type" value="Genomic_DNA"/>
</dbReference>
<feature type="transmembrane region" description="Helical" evidence="1">
    <location>
        <begin position="329"/>
        <end position="349"/>
    </location>
</feature>
<sequence>MGIIPVPIVAGRPAAHRPTSAAEDVITLAAGVWLLTGTYIDGWAHNNLHDLETFFTPWHAVLYSGFAACAVWIGLLVWRRRVPGVPWRGAVPAGYGAAAAGVVLFLVSGAADFTWHTVFGIEQDIKALFSPSHLGLAAGGFLILGAPFAAAAHSPEARSRARLVPAVVSAMLCGMVGAFILQEFAVYARHGLVQTYGGTSGGQHVASSAPSSSIIVAFGSFLVSTATLFIPLLLLSVRWRVRAWLAAVLAAVPSVALQAMVAFRDGWLVGAAAVGGLLVGVVWATARPRPERPGRLLTALAIAPVVFWGPYFGAVALRDGALTFSPELWGGMLVWTGLEMLALTALVTVGSAVRPSREIPGSAP</sequence>
<feature type="transmembrane region" description="Helical" evidence="1">
    <location>
        <begin position="90"/>
        <end position="111"/>
    </location>
</feature>
<evidence type="ECO:0000256" key="1">
    <source>
        <dbReference type="SAM" id="Phobius"/>
    </source>
</evidence>
<feature type="transmembrane region" description="Helical" evidence="1">
    <location>
        <begin position="296"/>
        <end position="317"/>
    </location>
</feature>
<feature type="transmembrane region" description="Helical" evidence="1">
    <location>
        <begin position="163"/>
        <end position="181"/>
    </location>
</feature>
<feature type="transmembrane region" description="Helical" evidence="1">
    <location>
        <begin position="214"/>
        <end position="236"/>
    </location>
</feature>
<name>A0AB39L7L1_9MICC</name>
<keyword evidence="1" id="KW-0472">Membrane</keyword>
<dbReference type="RefSeq" id="WP_369047129.1">
    <property type="nucleotide sequence ID" value="NZ_CP163302.1"/>
</dbReference>